<sequence length="67" mass="7127">MICLICGRKLSSPKSLELGYGPVCYGKVSGSLKAAKKAKAGTSHPVPEVPCYDIPGQMELKDYLADL</sequence>
<dbReference type="InterPro" id="IPR046053">
    <property type="entry name" value="DUF6011"/>
</dbReference>
<name>N2BA62_9FIRM</name>
<dbReference type="OrthoDB" id="2068035at2"/>
<evidence type="ECO:0000313" key="1">
    <source>
        <dbReference type="EMBL" id="EMZ35270.1"/>
    </source>
</evidence>
<gene>
    <name evidence="1" type="ORF">C823_01037</name>
</gene>
<dbReference type="HOGENOM" id="CLU_2806909_0_0_9"/>
<proteinExistence type="predicted"/>
<dbReference type="Pfam" id="PF19474">
    <property type="entry name" value="DUF6011"/>
    <property type="match status" value="1"/>
</dbReference>
<organism evidence="1 2">
    <name type="scientific">Eubacterium plexicaudatum ASF492</name>
    <dbReference type="NCBI Taxonomy" id="1235802"/>
    <lineage>
        <taxon>Bacteria</taxon>
        <taxon>Bacillati</taxon>
        <taxon>Bacillota</taxon>
        <taxon>Clostridia</taxon>
        <taxon>Eubacteriales</taxon>
        <taxon>Eubacteriaceae</taxon>
        <taxon>Eubacterium</taxon>
    </lineage>
</organism>
<dbReference type="EMBL" id="AQFT01000031">
    <property type="protein sequence ID" value="EMZ35270.1"/>
    <property type="molecule type" value="Genomic_DNA"/>
</dbReference>
<dbReference type="PATRIC" id="fig|1235802.3.peg.1114"/>
<protein>
    <submittedName>
        <fullName evidence="1">Uncharacterized protein</fullName>
    </submittedName>
</protein>
<evidence type="ECO:0000313" key="2">
    <source>
        <dbReference type="Proteomes" id="UP000012589"/>
    </source>
</evidence>
<dbReference type="AlphaFoldDB" id="N2BA62"/>
<reference evidence="1 2" key="1">
    <citation type="journal article" date="2014" name="Genome Announc.">
        <title>Draft genome sequences of the altered schaedler flora, a defined bacterial community from gnotobiotic mice.</title>
        <authorList>
            <person name="Wannemuehler M.J."/>
            <person name="Overstreet A.M."/>
            <person name="Ward D.V."/>
            <person name="Phillips G.J."/>
        </authorList>
    </citation>
    <scope>NUCLEOTIDE SEQUENCE [LARGE SCALE GENOMIC DNA]</scope>
    <source>
        <strain evidence="1 2">ASF492</strain>
    </source>
</reference>
<dbReference type="Proteomes" id="UP000012589">
    <property type="component" value="Unassembled WGS sequence"/>
</dbReference>
<dbReference type="STRING" id="1235802.C823_01037"/>
<accession>N2BA62</accession>
<comment type="caution">
    <text evidence="1">The sequence shown here is derived from an EMBL/GenBank/DDBJ whole genome shotgun (WGS) entry which is preliminary data.</text>
</comment>
<keyword evidence="2" id="KW-1185">Reference proteome</keyword>